<keyword evidence="3" id="KW-0378">Hydrolase</keyword>
<evidence type="ECO:0000313" key="4">
    <source>
        <dbReference type="Proteomes" id="UP001201812"/>
    </source>
</evidence>
<protein>
    <submittedName>
        <fullName evidence="3">Papain family cysteine protease domain-containing protein</fullName>
    </submittedName>
</protein>
<sequence length="326" mass="36506">MESFITSLLLGSNRCAIHVYRIYSLLFFICHGFAASVERNSSPGIPLEEEALTGQELVDYINANQNLWKARFNSRFTSFGNDFKGDLLGIQTRKYSGSNLTVQENITLPTSFDAREKWPYCQSIWRIDDQSSCACCWAIAAANAMSDRICIASEGKIQISLSVIDLATCCANCSANKEKGGCFGGSAVLAWQFWNSDGLVTGSDYTRQMGCRQPPFVITNDSEAIQRELYTNGPLEVTFFVYEDFEHYTSGIKHVGGKFRYAHCSRLIGWGEENRTPFWILANTYNSDWGDHGFFRIIRGSNECYIETQAVGALPDLKRYQAAAAD</sequence>
<keyword evidence="4" id="KW-1185">Reference proteome</keyword>
<accession>A0AAD4MQX6</accession>
<dbReference type="EMBL" id="JAKKPZ010000105">
    <property type="protein sequence ID" value="KAI1702087.1"/>
    <property type="molecule type" value="Genomic_DNA"/>
</dbReference>
<evidence type="ECO:0000256" key="1">
    <source>
        <dbReference type="ARBA" id="ARBA00008455"/>
    </source>
</evidence>
<dbReference type="GO" id="GO:0008234">
    <property type="term" value="F:cysteine-type peptidase activity"/>
    <property type="evidence" value="ECO:0007669"/>
    <property type="project" value="InterPro"/>
</dbReference>
<evidence type="ECO:0000259" key="2">
    <source>
        <dbReference type="SMART" id="SM00645"/>
    </source>
</evidence>
<proteinExistence type="inferred from homology"/>
<reference evidence="3" key="1">
    <citation type="submission" date="2022-01" db="EMBL/GenBank/DDBJ databases">
        <title>Genome Sequence Resource for Two Populations of Ditylenchus destructor, the Migratory Endoparasitic Phytonematode.</title>
        <authorList>
            <person name="Zhang H."/>
            <person name="Lin R."/>
            <person name="Xie B."/>
        </authorList>
    </citation>
    <scope>NUCLEOTIDE SEQUENCE</scope>
    <source>
        <strain evidence="3">BazhouSP</strain>
    </source>
</reference>
<organism evidence="3 4">
    <name type="scientific">Ditylenchus destructor</name>
    <dbReference type="NCBI Taxonomy" id="166010"/>
    <lineage>
        <taxon>Eukaryota</taxon>
        <taxon>Metazoa</taxon>
        <taxon>Ecdysozoa</taxon>
        <taxon>Nematoda</taxon>
        <taxon>Chromadorea</taxon>
        <taxon>Rhabditida</taxon>
        <taxon>Tylenchina</taxon>
        <taxon>Tylenchomorpha</taxon>
        <taxon>Sphaerularioidea</taxon>
        <taxon>Anguinidae</taxon>
        <taxon>Anguininae</taxon>
        <taxon>Ditylenchus</taxon>
    </lineage>
</organism>
<comment type="similarity">
    <text evidence="1">Belongs to the peptidase C1 family.</text>
</comment>
<name>A0AAD4MQX6_9BILA</name>
<gene>
    <name evidence="3" type="ORF">DdX_15679</name>
</gene>
<dbReference type="PANTHER" id="PTHR12411">
    <property type="entry name" value="CYSTEINE PROTEASE FAMILY C1-RELATED"/>
    <property type="match status" value="1"/>
</dbReference>
<dbReference type="Proteomes" id="UP001201812">
    <property type="component" value="Unassembled WGS sequence"/>
</dbReference>
<dbReference type="Pfam" id="PF00112">
    <property type="entry name" value="Peptidase_C1"/>
    <property type="match status" value="1"/>
</dbReference>
<dbReference type="InterPro" id="IPR000668">
    <property type="entry name" value="Peptidase_C1A_C"/>
</dbReference>
<comment type="caution">
    <text evidence="3">The sequence shown here is derived from an EMBL/GenBank/DDBJ whole genome shotgun (WGS) entry which is preliminary data.</text>
</comment>
<dbReference type="SMART" id="SM00645">
    <property type="entry name" value="Pept_C1"/>
    <property type="match status" value="1"/>
</dbReference>
<dbReference type="SUPFAM" id="SSF54001">
    <property type="entry name" value="Cysteine proteinases"/>
    <property type="match status" value="1"/>
</dbReference>
<dbReference type="GO" id="GO:0006508">
    <property type="term" value="P:proteolysis"/>
    <property type="evidence" value="ECO:0007669"/>
    <property type="project" value="UniProtKB-KW"/>
</dbReference>
<dbReference type="Gene3D" id="3.90.70.10">
    <property type="entry name" value="Cysteine proteinases"/>
    <property type="match status" value="2"/>
</dbReference>
<dbReference type="InterPro" id="IPR013128">
    <property type="entry name" value="Peptidase_C1A"/>
</dbReference>
<keyword evidence="3" id="KW-0645">Protease</keyword>
<feature type="domain" description="Peptidase C1A papain C-terminal" evidence="2">
    <location>
        <begin position="108"/>
        <end position="314"/>
    </location>
</feature>
<dbReference type="InterPro" id="IPR038765">
    <property type="entry name" value="Papain-like_cys_pep_sf"/>
</dbReference>
<evidence type="ECO:0000313" key="3">
    <source>
        <dbReference type="EMBL" id="KAI1702087.1"/>
    </source>
</evidence>
<dbReference type="AlphaFoldDB" id="A0AAD4MQX6"/>